<dbReference type="InterPro" id="IPR036098">
    <property type="entry name" value="Thymidylate_synthase_ThyX_sf"/>
</dbReference>
<dbReference type="GO" id="GO:0070402">
    <property type="term" value="F:NADPH binding"/>
    <property type="evidence" value="ECO:0007669"/>
    <property type="project" value="TreeGrafter"/>
</dbReference>
<reference evidence="1 2" key="1">
    <citation type="journal article" date="2016" name="Nat. Commun.">
        <title>Thousands of microbial genomes shed light on interconnected biogeochemical processes in an aquifer system.</title>
        <authorList>
            <person name="Anantharaman K."/>
            <person name="Brown C.T."/>
            <person name="Hug L.A."/>
            <person name="Sharon I."/>
            <person name="Castelle C.J."/>
            <person name="Probst A.J."/>
            <person name="Thomas B.C."/>
            <person name="Singh A."/>
            <person name="Wilkins M.J."/>
            <person name="Karaoz U."/>
            <person name="Brodie E.L."/>
            <person name="Williams K.H."/>
            <person name="Hubbard S.S."/>
            <person name="Banfield J.F."/>
        </authorList>
    </citation>
    <scope>NUCLEOTIDE SEQUENCE [LARGE SCALE GENOMIC DNA]</scope>
</reference>
<proteinExistence type="predicted"/>
<dbReference type="GO" id="GO:0050660">
    <property type="term" value="F:flavin adenine dinucleotide binding"/>
    <property type="evidence" value="ECO:0007669"/>
    <property type="project" value="InterPro"/>
</dbReference>
<dbReference type="GO" id="GO:0004799">
    <property type="term" value="F:thymidylate synthase activity"/>
    <property type="evidence" value="ECO:0007669"/>
    <property type="project" value="TreeGrafter"/>
</dbReference>
<comment type="caution">
    <text evidence="1">The sequence shown here is derived from an EMBL/GenBank/DDBJ whole genome shotgun (WGS) entry which is preliminary data.</text>
</comment>
<accession>A0A1G1WC02</accession>
<evidence type="ECO:0008006" key="3">
    <source>
        <dbReference type="Google" id="ProtNLM"/>
    </source>
</evidence>
<dbReference type="PANTHER" id="PTHR34934">
    <property type="entry name" value="FLAVIN-DEPENDENT THYMIDYLATE SYNTHASE"/>
    <property type="match status" value="1"/>
</dbReference>
<dbReference type="AlphaFoldDB" id="A0A1G1WC02"/>
<dbReference type="PROSITE" id="PS51331">
    <property type="entry name" value="THYX"/>
    <property type="match status" value="2"/>
</dbReference>
<dbReference type="EMBL" id="MHCQ01000011">
    <property type="protein sequence ID" value="OGY24847.1"/>
    <property type="molecule type" value="Genomic_DNA"/>
</dbReference>
<name>A0A1G1WC02_9BACT</name>
<dbReference type="Gene3D" id="3.30.1360.170">
    <property type="match status" value="2"/>
</dbReference>
<organism evidence="1 2">
    <name type="scientific">Candidatus Woykebacteria bacterium RBG_13_40_7b</name>
    <dbReference type="NCBI Taxonomy" id="1802594"/>
    <lineage>
        <taxon>Bacteria</taxon>
        <taxon>Candidatus Woykeibacteriota</taxon>
    </lineage>
</organism>
<evidence type="ECO:0000313" key="2">
    <source>
        <dbReference type="Proteomes" id="UP000177103"/>
    </source>
</evidence>
<dbReference type="InterPro" id="IPR003669">
    <property type="entry name" value="Thymidylate_synthase_ThyX"/>
</dbReference>
<gene>
    <name evidence="1" type="ORF">A2Y57_03845</name>
</gene>
<dbReference type="PANTHER" id="PTHR34934:SF1">
    <property type="entry name" value="FLAVIN-DEPENDENT THYMIDYLATE SYNTHASE"/>
    <property type="match status" value="1"/>
</dbReference>
<evidence type="ECO:0000313" key="1">
    <source>
        <dbReference type="EMBL" id="OGY24847.1"/>
    </source>
</evidence>
<dbReference type="SUPFAM" id="SSF69796">
    <property type="entry name" value="Thymidylate synthase-complementing protein Thy1"/>
    <property type="match status" value="2"/>
</dbReference>
<sequence>MAKDQAKPETTPKSTFDESRRIFTSLGFLPEPGAYALAKFSRSTKPYEDWIVELTSEGAEKFFNTYYFQYGHASIADLGHVCLVAENISMLAAVELFNLRLQDGQESSTRYQDWTKRGILVPPEIKGKEQEISYVATYRYLIEIYKYIHEKITEVFKEKYTKEKLKNMDQAAYERTVAARAFDVARYLLPVGCLTGMGNLTPARNLEKLISQLLSHPLKEIQDIGQEVKAACKEKPAFNTQKIRVEKLLKDGSLPNFAGKEKFLNSLKEIIYADAKSLPTLVKYADRNEYLVKTYQELKKYADRALKKLGSPKVERRIQLIPPHDQDLEVAATLLYRVSPFPYIDLLNFVRKLSKKDLSALIDLAYKFRGAHDEPILETRAGYELIFDVWIDCGAFRDLHRHRNCVQIIKDFEPSYGFDVPKDIVESKLDGVYESTMNFAASQARELDEKFPLVGGYILPLGFRRPFLFKIDSWELGYIVENRTSFEGHFSYREAAWEMLKEFEKKYPGRAKHIRAVNPNELSFFKR</sequence>
<protein>
    <recommendedName>
        <fullName evidence="3">Alternative thymidylate synthase</fullName>
    </recommendedName>
</protein>
<dbReference type="GO" id="GO:0006231">
    <property type="term" value="P:dTMP biosynthetic process"/>
    <property type="evidence" value="ECO:0007669"/>
    <property type="project" value="InterPro"/>
</dbReference>
<dbReference type="GO" id="GO:0050797">
    <property type="term" value="F:thymidylate synthase (FAD) activity"/>
    <property type="evidence" value="ECO:0007669"/>
    <property type="project" value="InterPro"/>
</dbReference>
<dbReference type="Proteomes" id="UP000177103">
    <property type="component" value="Unassembled WGS sequence"/>
</dbReference>
<dbReference type="Pfam" id="PF02511">
    <property type="entry name" value="Thy1"/>
    <property type="match status" value="1"/>
</dbReference>